<keyword evidence="3 5" id="KW-0949">S-adenosyl-L-methionine</keyword>
<dbReference type="eggNOG" id="KOG2360">
    <property type="taxonomic scope" value="Eukaryota"/>
</dbReference>
<dbReference type="Pfam" id="PF01189">
    <property type="entry name" value="Methyltr_RsmB-F"/>
    <property type="match status" value="1"/>
</dbReference>
<dbReference type="Gene3D" id="3.30.70.1170">
    <property type="entry name" value="Sun protein, domain 3"/>
    <property type="match status" value="1"/>
</dbReference>
<dbReference type="InterPro" id="IPR029063">
    <property type="entry name" value="SAM-dependent_MTases_sf"/>
</dbReference>
<reference evidence="7" key="2">
    <citation type="submission" date="2015-06" db="UniProtKB">
        <authorList>
            <consortium name="EnsemblMetazoa"/>
        </authorList>
    </citation>
    <scope>IDENTIFICATION</scope>
</reference>
<dbReference type="InterPro" id="IPR023267">
    <property type="entry name" value="RCMT"/>
</dbReference>
<dbReference type="STRING" id="32264.T1JSH1"/>
<feature type="binding site" evidence="5">
    <location>
        <position position="310"/>
    </location>
    <ligand>
        <name>S-adenosyl-L-methionine</name>
        <dbReference type="ChEBI" id="CHEBI:59789"/>
    </ligand>
</feature>
<dbReference type="CDD" id="cd02440">
    <property type="entry name" value="AdoMet_MTases"/>
    <property type="match status" value="1"/>
</dbReference>
<name>T1JSH1_TETUR</name>
<dbReference type="InterPro" id="IPR001678">
    <property type="entry name" value="MeTrfase_RsmB-F_NOP2_dom"/>
</dbReference>
<dbReference type="EMBL" id="CAEY01000461">
    <property type="status" value="NOT_ANNOTATED_CDS"/>
    <property type="molecule type" value="Genomic_DNA"/>
</dbReference>
<dbReference type="PRINTS" id="PR02008">
    <property type="entry name" value="RCMTFAMILY"/>
</dbReference>
<evidence type="ECO:0000256" key="4">
    <source>
        <dbReference type="ARBA" id="ARBA00022884"/>
    </source>
</evidence>
<dbReference type="InterPro" id="IPR049560">
    <property type="entry name" value="MeTrfase_RsmB-F_NOP2_cat"/>
</dbReference>
<comment type="caution">
    <text evidence="5">Lacks conserved residue(s) required for the propagation of feature annotation.</text>
</comment>
<feature type="binding site" evidence="5">
    <location>
        <position position="356"/>
    </location>
    <ligand>
        <name>S-adenosyl-L-methionine</name>
        <dbReference type="ChEBI" id="CHEBI:59789"/>
    </ligand>
</feature>
<dbReference type="Pfam" id="PF21148">
    <property type="entry name" value="NSUN5_fdxn-like"/>
    <property type="match status" value="1"/>
</dbReference>
<dbReference type="EnsemblMetazoa" id="tetur01g10490.1">
    <property type="protein sequence ID" value="tetur01g10490.1"/>
    <property type="gene ID" value="tetur01g10490"/>
</dbReference>
<dbReference type="HOGENOM" id="CLU_571521_0_0_1"/>
<dbReference type="GO" id="GO:0003723">
    <property type="term" value="F:RNA binding"/>
    <property type="evidence" value="ECO:0007669"/>
    <property type="project" value="UniProtKB-UniRule"/>
</dbReference>
<accession>T1JSH1</accession>
<evidence type="ECO:0000313" key="7">
    <source>
        <dbReference type="EnsemblMetazoa" id="tetur01g10490.1"/>
    </source>
</evidence>
<keyword evidence="8" id="KW-1185">Reference proteome</keyword>
<dbReference type="Gene3D" id="3.40.50.150">
    <property type="entry name" value="Vaccinia Virus protein VP39"/>
    <property type="match status" value="1"/>
</dbReference>
<dbReference type="GO" id="GO:0005730">
    <property type="term" value="C:nucleolus"/>
    <property type="evidence" value="ECO:0007669"/>
    <property type="project" value="TreeGrafter"/>
</dbReference>
<dbReference type="InterPro" id="IPR049561">
    <property type="entry name" value="NSUN5_7_fdxn-like"/>
</dbReference>
<evidence type="ECO:0000313" key="8">
    <source>
        <dbReference type="Proteomes" id="UP000015104"/>
    </source>
</evidence>
<proteinExistence type="inferred from homology"/>
<evidence type="ECO:0000259" key="6">
    <source>
        <dbReference type="PROSITE" id="PS51686"/>
    </source>
</evidence>
<comment type="similarity">
    <text evidence="5">Belongs to the class I-like SAM-binding methyltransferase superfamily. RsmB/NOP family.</text>
</comment>
<dbReference type="GO" id="GO:0008173">
    <property type="term" value="F:RNA methyltransferase activity"/>
    <property type="evidence" value="ECO:0007669"/>
    <property type="project" value="InterPro"/>
</dbReference>
<dbReference type="PROSITE" id="PS51686">
    <property type="entry name" value="SAM_MT_RSMB_NOP"/>
    <property type="match status" value="1"/>
</dbReference>
<evidence type="ECO:0000256" key="1">
    <source>
        <dbReference type="ARBA" id="ARBA00022603"/>
    </source>
</evidence>
<keyword evidence="1 5" id="KW-0489">Methyltransferase</keyword>
<evidence type="ECO:0000256" key="3">
    <source>
        <dbReference type="ARBA" id="ARBA00022691"/>
    </source>
</evidence>
<dbReference type="Proteomes" id="UP000015104">
    <property type="component" value="Unassembled WGS sequence"/>
</dbReference>
<feature type="active site" description="Nucleophile" evidence="5">
    <location>
        <position position="404"/>
    </location>
</feature>
<feature type="binding site" evidence="5">
    <location>
        <position position="337"/>
    </location>
    <ligand>
        <name>S-adenosyl-L-methionine</name>
        <dbReference type="ChEBI" id="CHEBI:59789"/>
    </ligand>
</feature>
<dbReference type="SUPFAM" id="SSF53335">
    <property type="entry name" value="S-adenosyl-L-methionine-dependent methyltransferases"/>
    <property type="match status" value="1"/>
</dbReference>
<organism evidence="7 8">
    <name type="scientific">Tetranychus urticae</name>
    <name type="common">Two-spotted spider mite</name>
    <dbReference type="NCBI Taxonomy" id="32264"/>
    <lineage>
        <taxon>Eukaryota</taxon>
        <taxon>Metazoa</taxon>
        <taxon>Ecdysozoa</taxon>
        <taxon>Arthropoda</taxon>
        <taxon>Chelicerata</taxon>
        <taxon>Arachnida</taxon>
        <taxon>Acari</taxon>
        <taxon>Acariformes</taxon>
        <taxon>Trombidiformes</taxon>
        <taxon>Prostigmata</taxon>
        <taxon>Eleutherengona</taxon>
        <taxon>Raphignathae</taxon>
        <taxon>Tetranychoidea</taxon>
        <taxon>Tetranychidae</taxon>
        <taxon>Tetranychus</taxon>
    </lineage>
</organism>
<sequence>MELTQRNEKLNLSRITLKFPPDMVSRKPFKLQIYESENKNTCDNLKKVAIMHEATNIENKYQLAASILKKIDSKKLSLKKCMSDLPSSVSTWEKKAIYALTIKAIQNKESIDKMKKFCLEATKEPMDQYLLQVLIGKLIFERKVALYSLPRDIPETNVIVNNRRKLASMKAPKRDAQTHIYLRINRLKCKMSEIIPILLANGFTQDETKDESFESFVTNCHALKMRCFKKDFHFKKELLVFRPKATKYITCLDIYLEGKVIIQDKASLLAVKAMKLKKRANVLDVCCAPGTKTAAMAACMKNKGTITSIDRDENRLKDMQKLMDKLGVSCCSITHGDFIDLAPNLQNPEIDVLLLDPSCSGSGRPDMSANKIDVHRIGKLAGFQTLMLKTAFTIGAKKIIYSTCSTETFENEVVVKTAMDESPEAANYTIVDPLPDWPMRSDSNYPFASKVIRSNETLLTRGFFFCLLVRNDQLTPPE</sequence>
<dbReference type="PANTHER" id="PTHR22807:SF4">
    <property type="entry name" value="28S RRNA (CYTOSINE-C(5))-METHYLTRANSFERASE"/>
    <property type="match status" value="1"/>
</dbReference>
<dbReference type="PANTHER" id="PTHR22807">
    <property type="entry name" value="NOP2 YEAST -RELATED NOL1/NOP2/FMU SUN DOMAIN-CONTAINING"/>
    <property type="match status" value="1"/>
</dbReference>
<evidence type="ECO:0000256" key="2">
    <source>
        <dbReference type="ARBA" id="ARBA00022679"/>
    </source>
</evidence>
<dbReference type="GO" id="GO:0070475">
    <property type="term" value="P:rRNA base methylation"/>
    <property type="evidence" value="ECO:0007669"/>
    <property type="project" value="TreeGrafter"/>
</dbReference>
<feature type="domain" description="SAM-dependent MTase RsmB/NOP-type" evidence="6">
    <location>
        <begin position="170"/>
        <end position="471"/>
    </location>
</feature>
<protein>
    <recommendedName>
        <fullName evidence="6">SAM-dependent MTase RsmB/NOP-type domain-containing protein</fullName>
    </recommendedName>
</protein>
<keyword evidence="2 5" id="KW-0808">Transferase</keyword>
<reference evidence="8" key="1">
    <citation type="submission" date="2011-08" db="EMBL/GenBank/DDBJ databases">
        <authorList>
            <person name="Rombauts S."/>
        </authorList>
    </citation>
    <scope>NUCLEOTIDE SEQUENCE</scope>
    <source>
        <strain evidence="8">London</strain>
    </source>
</reference>
<keyword evidence="4 5" id="KW-0694">RNA-binding</keyword>
<evidence type="ECO:0000256" key="5">
    <source>
        <dbReference type="PROSITE-ProRule" id="PRU01023"/>
    </source>
</evidence>
<dbReference type="AlphaFoldDB" id="T1JSH1"/>